<comment type="similarity">
    <text evidence="3 20">Belongs to the ku80 family.</text>
</comment>
<evidence type="ECO:0000256" key="5">
    <source>
        <dbReference type="ARBA" id="ARBA00012551"/>
    </source>
</evidence>
<dbReference type="Pfam" id="PF08785">
    <property type="entry name" value="Ku_PK_bind"/>
    <property type="match status" value="1"/>
</dbReference>
<dbReference type="Gene3D" id="1.10.1600.10">
    <property type="match status" value="1"/>
</dbReference>
<proteinExistence type="inferred from homology"/>
<dbReference type="SMART" id="SM00559">
    <property type="entry name" value="Ku78"/>
    <property type="match status" value="1"/>
</dbReference>
<accession>A0A0G2E168</accession>
<dbReference type="GO" id="GO:0006303">
    <property type="term" value="P:double-strand break repair via nonhomologous end joining"/>
    <property type="evidence" value="ECO:0007669"/>
    <property type="project" value="InterPro"/>
</dbReference>
<dbReference type="PIRSF" id="PIRSF016570">
    <property type="entry name" value="Ku80"/>
    <property type="match status" value="1"/>
</dbReference>
<organism evidence="23 24">
    <name type="scientific">Phaeomoniella chlamydospora</name>
    <name type="common">Phaeoacremonium chlamydosporum</name>
    <dbReference type="NCBI Taxonomy" id="158046"/>
    <lineage>
        <taxon>Eukaryota</taxon>
        <taxon>Fungi</taxon>
        <taxon>Dikarya</taxon>
        <taxon>Ascomycota</taxon>
        <taxon>Pezizomycotina</taxon>
        <taxon>Eurotiomycetes</taxon>
        <taxon>Chaetothyriomycetidae</taxon>
        <taxon>Phaeomoniellales</taxon>
        <taxon>Phaeomoniellaceae</taxon>
        <taxon>Phaeomoniella</taxon>
    </lineage>
</organism>
<keyword evidence="17 20" id="KW-0539">Nucleus</keyword>
<evidence type="ECO:0000256" key="17">
    <source>
        <dbReference type="ARBA" id="ARBA00023242"/>
    </source>
</evidence>
<dbReference type="Gene3D" id="1.25.40.240">
    <property type="entry name" value="Ku, C-terminal domain"/>
    <property type="match status" value="1"/>
</dbReference>
<dbReference type="PANTHER" id="PTHR12604:SF4">
    <property type="entry name" value="X-RAY REPAIR CROSS-COMPLEMENTING PROTEIN 5"/>
    <property type="match status" value="1"/>
</dbReference>
<evidence type="ECO:0000313" key="24">
    <source>
        <dbReference type="Proteomes" id="UP000053317"/>
    </source>
</evidence>
<dbReference type="InterPro" id="IPR024193">
    <property type="entry name" value="Ku80"/>
</dbReference>
<evidence type="ECO:0000256" key="11">
    <source>
        <dbReference type="ARBA" id="ARBA00022806"/>
    </source>
</evidence>
<keyword evidence="11 20" id="KW-0347">Helicase</keyword>
<evidence type="ECO:0000256" key="6">
    <source>
        <dbReference type="ARBA" id="ARBA00021792"/>
    </source>
</evidence>
<dbReference type="InterPro" id="IPR002035">
    <property type="entry name" value="VWF_A"/>
</dbReference>
<comment type="catalytic activity">
    <reaction evidence="19 20">
        <text>ATP + H2O = ADP + phosphate + H(+)</text>
        <dbReference type="Rhea" id="RHEA:13065"/>
        <dbReference type="ChEBI" id="CHEBI:15377"/>
        <dbReference type="ChEBI" id="CHEBI:15378"/>
        <dbReference type="ChEBI" id="CHEBI:30616"/>
        <dbReference type="ChEBI" id="CHEBI:43474"/>
        <dbReference type="ChEBI" id="CHEBI:456216"/>
        <dbReference type="EC" id="3.6.4.12"/>
    </reaction>
</comment>
<evidence type="ECO:0000256" key="9">
    <source>
        <dbReference type="ARBA" id="ARBA00022763"/>
    </source>
</evidence>
<feature type="region of interest" description="Disordered" evidence="21">
    <location>
        <begin position="558"/>
        <end position="577"/>
    </location>
</feature>
<dbReference type="InterPro" id="IPR036494">
    <property type="entry name" value="Ku_C_sf"/>
</dbReference>
<feature type="domain" description="VWFA" evidence="22">
    <location>
        <begin position="6"/>
        <end position="165"/>
    </location>
</feature>
<sequence>MADKEATVYIVDVGKSMSHKSNGRTETNFEFAMRYVWDRITTTVATGRKTFLAAVIALKSDETNNELEDDGSYANLNVVQPLSQIQMPELRYLQSSLKPSHTENGDAISAIILAVMMILKECKQLKYKRKIVLVTDGKGQMDTDSIEDITKKIQEMSMELTVLGVDFDDEEFGFKEEGKSKHKAHNEKILRSLVDDCDGAFGTLEAAIQELSTPRVKLPRPVPSFKGTLRLGDPEQYDSAMTIDVERYSRVMIARAPTASSYVVRSNFSQDTAPSSATLGREGEADGSGMAVVRNTYNYNIKDEDTASGKRAIDREELAKGYEYGRTIVHISESDQNITKLETEPALDLMGFVPKEKYERYMSLSQTYIVIAQKVNEKAIIALSSFIHALFELDTYAIARLVTKEGREPQIVLLAPSIEPDYECLIETQLPFAEDVRSYQFPPLDKVITVSGKVLKEHRNLPSKDLLEAMSDFVDSMDLSTLGEDDEGNPVEYARPEDTFSPLLHRLDSAIRSRAIDPKSEITPPAPILMKYSQPPSELLEKSTPRLKDLIKVSDVKKVPPRVKGRKRNRDTDKPLSGLDIDELFRHEKRTQLTSTVPQISPDNAIADLKQFLNLSDSVEALKDLAKQFQKIQEDLIKSSFGDQHYNRVIESLGVLKKELIEYEEPQIWNEILRALKRKVEREELGGDRRELWWLMRKNRLGLLGNGDEEEARKFWWLDEGKAKGDGKERET</sequence>
<evidence type="ECO:0000259" key="22">
    <source>
        <dbReference type="PROSITE" id="PS50234"/>
    </source>
</evidence>
<comment type="caution">
    <text evidence="23">The sequence shown here is derived from an EMBL/GenBank/DDBJ whole genome shotgun (WGS) entry which is preliminary data.</text>
</comment>
<evidence type="ECO:0000256" key="21">
    <source>
        <dbReference type="SAM" id="MobiDB-lite"/>
    </source>
</evidence>
<evidence type="ECO:0000256" key="12">
    <source>
        <dbReference type="ARBA" id="ARBA00022840"/>
    </source>
</evidence>
<dbReference type="GO" id="GO:0043564">
    <property type="term" value="C:Ku70:Ku80 complex"/>
    <property type="evidence" value="ECO:0007669"/>
    <property type="project" value="InterPro"/>
</dbReference>
<dbReference type="GO" id="GO:0000781">
    <property type="term" value="C:chromosome, telomeric region"/>
    <property type="evidence" value="ECO:0007669"/>
    <property type="project" value="UniProtKB-SubCell"/>
</dbReference>
<gene>
    <name evidence="23" type="ORF">UCRPC4_g05764</name>
</gene>
<evidence type="ECO:0000256" key="2">
    <source>
        <dbReference type="ARBA" id="ARBA00004574"/>
    </source>
</evidence>
<keyword evidence="8 20" id="KW-0547">Nucleotide-binding</keyword>
<dbReference type="GO" id="GO:0003684">
    <property type="term" value="F:damaged DNA binding"/>
    <property type="evidence" value="ECO:0007669"/>
    <property type="project" value="InterPro"/>
</dbReference>
<dbReference type="GO" id="GO:0016887">
    <property type="term" value="F:ATP hydrolysis activity"/>
    <property type="evidence" value="ECO:0007669"/>
    <property type="project" value="RHEA"/>
</dbReference>
<dbReference type="PANTHER" id="PTHR12604">
    <property type="entry name" value="KU AUTOANTIGEN DNA HELICASE"/>
    <property type="match status" value="1"/>
</dbReference>
<evidence type="ECO:0000256" key="18">
    <source>
        <dbReference type="ARBA" id="ARBA00024890"/>
    </source>
</evidence>
<keyword evidence="13" id="KW-0779">Telomere</keyword>
<reference evidence="23 24" key="1">
    <citation type="submission" date="2015-05" db="EMBL/GenBank/DDBJ databases">
        <title>Distinctive expansion of gene families associated with plant cell wall degradation and secondary metabolism in the genomes of grapevine trunk pathogens.</title>
        <authorList>
            <person name="Lawrence D.P."/>
            <person name="Travadon R."/>
            <person name="Rolshausen P.E."/>
            <person name="Baumgartner K."/>
        </authorList>
    </citation>
    <scope>NUCLEOTIDE SEQUENCE [LARGE SCALE GENOMIC DNA]</scope>
    <source>
        <strain evidence="23">UCRPC4</strain>
    </source>
</reference>
<dbReference type="InterPro" id="IPR014893">
    <property type="entry name" value="Ku_PK_bind"/>
</dbReference>
<dbReference type="InterPro" id="IPR005161">
    <property type="entry name" value="Ku_N"/>
</dbReference>
<evidence type="ECO:0000256" key="20">
    <source>
        <dbReference type="PIRNR" id="PIRNR016570"/>
    </source>
</evidence>
<dbReference type="GO" id="GO:0042162">
    <property type="term" value="F:telomeric DNA binding"/>
    <property type="evidence" value="ECO:0007669"/>
    <property type="project" value="InterPro"/>
</dbReference>
<keyword evidence="10 20" id="KW-0378">Hydrolase</keyword>
<evidence type="ECO:0000256" key="1">
    <source>
        <dbReference type="ARBA" id="ARBA00004123"/>
    </source>
</evidence>
<keyword evidence="12 20" id="KW-0067">ATP-binding</keyword>
<feature type="compositionally biased region" description="Basic residues" evidence="21">
    <location>
        <begin position="559"/>
        <end position="569"/>
    </location>
</feature>
<dbReference type="OrthoDB" id="30826at2759"/>
<reference evidence="23 24" key="2">
    <citation type="submission" date="2015-05" db="EMBL/GenBank/DDBJ databases">
        <authorList>
            <person name="Morales-Cruz A."/>
            <person name="Amrine K.C."/>
            <person name="Cantu D."/>
        </authorList>
    </citation>
    <scope>NUCLEOTIDE SEQUENCE [LARGE SCALE GENOMIC DNA]</scope>
    <source>
        <strain evidence="23">UCRPC4</strain>
    </source>
</reference>
<keyword evidence="16 20" id="KW-0234">DNA repair</keyword>
<comment type="subcellular location">
    <subcellularLocation>
        <location evidence="2">Chromosome</location>
        <location evidence="2">Telomere</location>
    </subcellularLocation>
    <subcellularLocation>
        <location evidence="1 20">Nucleus</location>
    </subcellularLocation>
</comment>
<dbReference type="EC" id="3.6.4.12" evidence="5 20"/>
<dbReference type="FunFam" id="1.10.1600.10:FF:000002">
    <property type="entry name" value="X-ray repair cross-complementing protein 5"/>
    <property type="match status" value="1"/>
</dbReference>
<protein>
    <recommendedName>
        <fullName evidence="6 20">ATP-dependent DNA helicase II subunit 2</fullName>
        <ecNumber evidence="5 20">3.6.4.12</ecNumber>
    </recommendedName>
</protein>
<dbReference type="GO" id="GO:0005524">
    <property type="term" value="F:ATP binding"/>
    <property type="evidence" value="ECO:0007669"/>
    <property type="project" value="UniProtKB-UniRule"/>
</dbReference>
<dbReference type="GO" id="GO:0003690">
    <property type="term" value="F:double-stranded DNA binding"/>
    <property type="evidence" value="ECO:0007669"/>
    <property type="project" value="TreeGrafter"/>
</dbReference>
<evidence type="ECO:0000256" key="15">
    <source>
        <dbReference type="ARBA" id="ARBA00023172"/>
    </source>
</evidence>
<dbReference type="Pfam" id="PF02735">
    <property type="entry name" value="Ku"/>
    <property type="match status" value="1"/>
</dbReference>
<evidence type="ECO:0000256" key="8">
    <source>
        <dbReference type="ARBA" id="ARBA00022741"/>
    </source>
</evidence>
<dbReference type="CDD" id="cd00873">
    <property type="entry name" value="KU80"/>
    <property type="match status" value="1"/>
</dbReference>
<dbReference type="PROSITE" id="PS50234">
    <property type="entry name" value="VWFA"/>
    <property type="match status" value="1"/>
</dbReference>
<dbReference type="InterPro" id="IPR036465">
    <property type="entry name" value="vWFA_dom_sf"/>
</dbReference>
<dbReference type="GO" id="GO:0006310">
    <property type="term" value="P:DNA recombination"/>
    <property type="evidence" value="ECO:0007669"/>
    <property type="project" value="UniProtKB-KW"/>
</dbReference>
<evidence type="ECO:0000256" key="13">
    <source>
        <dbReference type="ARBA" id="ARBA00022895"/>
    </source>
</evidence>
<dbReference type="SUPFAM" id="SSF53300">
    <property type="entry name" value="vWA-like"/>
    <property type="match status" value="1"/>
</dbReference>
<comment type="subunit">
    <text evidence="4">Heterodimer of Ku70 and Ku80.</text>
</comment>
<name>A0A0G2E168_PHACM</name>
<evidence type="ECO:0000256" key="10">
    <source>
        <dbReference type="ARBA" id="ARBA00022801"/>
    </source>
</evidence>
<keyword evidence="7" id="KW-0158">Chromosome</keyword>
<evidence type="ECO:0000256" key="3">
    <source>
        <dbReference type="ARBA" id="ARBA00007726"/>
    </source>
</evidence>
<evidence type="ECO:0000256" key="14">
    <source>
        <dbReference type="ARBA" id="ARBA00023125"/>
    </source>
</evidence>
<dbReference type="EMBL" id="LCWF01000155">
    <property type="protein sequence ID" value="KKY16807.1"/>
    <property type="molecule type" value="Genomic_DNA"/>
</dbReference>
<comment type="function">
    <text evidence="18">Single-stranded DNA-dependent ATP-dependent helicase. Involved in non-homologous end joining (NHEJ) DNA double strand break repair. DNA-binding is sequence-independent but has a high affinity to nicks in double-stranded DNA and to the ends of duplex DNA. Binds to naturally occurring chromosomal ends, and therefore provides chromosomal end protection. Required also for telomere recombination to repair telomeric ends in the absence of telomerase. KU70, of the KU70/KU80 heterodimer, binds to the stem loop of TLC1, the RNA component of telomerase. Involved in telomere maintenance. Interacts with telomeric repeats and subtelomeric sequences thereby controlling telomere length and protecting against subtelomeric rearrangement. Maintains telomeric chromatin, which is involved in silencing the expression of genes located at the telomere. Required for mating-type switching.</text>
</comment>
<dbReference type="GO" id="GO:0000723">
    <property type="term" value="P:telomere maintenance"/>
    <property type="evidence" value="ECO:0007669"/>
    <property type="project" value="InterPro"/>
</dbReference>
<evidence type="ECO:0000256" key="19">
    <source>
        <dbReference type="ARBA" id="ARBA00047995"/>
    </source>
</evidence>
<dbReference type="InterPro" id="IPR006164">
    <property type="entry name" value="DNA_bd_Ku70/Ku80"/>
</dbReference>
<evidence type="ECO:0000313" key="23">
    <source>
        <dbReference type="EMBL" id="KKY16807.1"/>
    </source>
</evidence>
<evidence type="ECO:0000256" key="4">
    <source>
        <dbReference type="ARBA" id="ARBA00011584"/>
    </source>
</evidence>
<keyword evidence="14 20" id="KW-0238">DNA-binding</keyword>
<dbReference type="GO" id="GO:0003678">
    <property type="term" value="F:DNA helicase activity"/>
    <property type="evidence" value="ECO:0007669"/>
    <property type="project" value="UniProtKB-EC"/>
</dbReference>
<keyword evidence="24" id="KW-1185">Reference proteome</keyword>
<dbReference type="SUPFAM" id="SSF100939">
    <property type="entry name" value="SPOC domain-like"/>
    <property type="match status" value="1"/>
</dbReference>
<keyword evidence="15 20" id="KW-0233">DNA recombination</keyword>
<evidence type="ECO:0000256" key="16">
    <source>
        <dbReference type="ARBA" id="ARBA00023204"/>
    </source>
</evidence>
<dbReference type="SUPFAM" id="SSF101420">
    <property type="entry name" value="C-terminal domain of Ku80"/>
    <property type="match status" value="1"/>
</dbReference>
<dbReference type="AlphaFoldDB" id="A0A0G2E168"/>
<dbReference type="FunFam" id="2.40.290.10:FF:000008">
    <property type="entry name" value="ATP-dependent DNA helicase II subunit 2"/>
    <property type="match status" value="1"/>
</dbReference>
<dbReference type="Gene3D" id="2.40.290.10">
    <property type="match status" value="1"/>
</dbReference>
<dbReference type="Pfam" id="PF03731">
    <property type="entry name" value="Ku_N"/>
    <property type="match status" value="1"/>
</dbReference>
<dbReference type="Proteomes" id="UP000053317">
    <property type="component" value="Unassembled WGS sequence"/>
</dbReference>
<dbReference type="InterPro" id="IPR016194">
    <property type="entry name" value="SPOC-like_C_dom_sf"/>
</dbReference>
<evidence type="ECO:0000256" key="7">
    <source>
        <dbReference type="ARBA" id="ARBA00022454"/>
    </source>
</evidence>
<keyword evidence="9 20" id="KW-0227">DNA damage</keyword>
<dbReference type="FunFam" id="3.40.50.410:FF:000073">
    <property type="entry name" value="ATP-dependent DNA helicase II subunit 2"/>
    <property type="match status" value="1"/>
</dbReference>
<dbReference type="Gene3D" id="3.40.50.410">
    <property type="entry name" value="von Willebrand factor, type A domain"/>
    <property type="match status" value="1"/>
</dbReference>